<evidence type="ECO:0000256" key="2">
    <source>
        <dbReference type="ARBA" id="ARBA00022737"/>
    </source>
</evidence>
<organism evidence="6">
    <name type="scientific">Schistocephalus solidus</name>
    <name type="common">Tapeworm</name>
    <dbReference type="NCBI Taxonomy" id="70667"/>
    <lineage>
        <taxon>Eukaryota</taxon>
        <taxon>Metazoa</taxon>
        <taxon>Spiralia</taxon>
        <taxon>Lophotrochozoa</taxon>
        <taxon>Platyhelminthes</taxon>
        <taxon>Cestoda</taxon>
        <taxon>Eucestoda</taxon>
        <taxon>Diphyllobothriidea</taxon>
        <taxon>Diphyllobothriidae</taxon>
        <taxon>Schistocephalus</taxon>
    </lineage>
</organism>
<gene>
    <name evidence="6" type="primary">ALS</name>
    <name evidence="6" type="ORF">TR168037</name>
</gene>
<keyword evidence="1" id="KW-0433">Leucine-rich repeat</keyword>
<evidence type="ECO:0000313" key="6">
    <source>
        <dbReference type="EMBL" id="JAP47516.1"/>
    </source>
</evidence>
<dbReference type="PANTHER" id="PTHR24366">
    <property type="entry name" value="IG(IMMUNOGLOBULIN) AND LRR(LEUCINE RICH REPEAT) DOMAINS"/>
    <property type="match status" value="1"/>
</dbReference>
<proteinExistence type="predicted"/>
<evidence type="ECO:0000256" key="1">
    <source>
        <dbReference type="ARBA" id="ARBA00022614"/>
    </source>
</evidence>
<dbReference type="InterPro" id="IPR001611">
    <property type="entry name" value="Leu-rich_rpt"/>
</dbReference>
<evidence type="ECO:0000256" key="5">
    <source>
        <dbReference type="SAM" id="SignalP"/>
    </source>
</evidence>
<keyword evidence="4" id="KW-1133">Transmembrane helix</keyword>
<evidence type="ECO:0000256" key="4">
    <source>
        <dbReference type="SAM" id="Phobius"/>
    </source>
</evidence>
<dbReference type="Pfam" id="PF13855">
    <property type="entry name" value="LRR_8"/>
    <property type="match status" value="1"/>
</dbReference>
<sequence length="711" mass="79388">MSPFILFLLASEASIACGLRVVVELAESDTFIGESFLNLHETSASELTIISNDRVFRKIAPTAFVGYKNLKSLTIRTHLKPIDGIKWETLQSLSHLSLSGCSLRALPTFGFLRSLSSLKYLNLSSNLLSFLPPDLTATVPNLRWLDISSNSFEEFPLLTSTGKLKSVNVENNPFVCNEINAWLYQKLPFEGIDFPKLCTVLARPYSIDFVHTSFNQSVRPPVAGDFLMNCSVNSPSFHWRFAVHSPIGFIPGPGWTSHSPQRSPLMITFSYKVQPVQASTIIEFKQITPTSATVSVQYVRGHHLGDWRCVARSTGNVYPSPSVLHVSPISQVHDIYMTSLVFGFIIMAIVLLLAIFMGSVRYLKETKCFTKPQMHKYTSRTLIGVIPVPGPEKKFSVSFEGIQLNQRICPPCLLQTCFFCAHCQTVHFFTEMEVEASPTPNVLLTDIEEQSLQNSTPHKPIQRKLNASKEHPAEPEPYLDPLLTQKTPRQTDEAAGPSRPSDDVESSGAPVGIDRFAVEIQNSLRASCQGDNSNYPSEAQVKCSYNFPTEYCHCYHQAHYFTTIEEETVEKSMRDVKLIVPDEKLAQEYTDALQELKDAAMANDTLTFRERLEDFREKLRHDVGTGVRVARSELVTLRTRSAKSVAFLRNQSTVAAQRVKAGLSQVKDGMRSVAELCGVGGTIGQSISIISISKDEDTQTSKERCFSEFHF</sequence>
<dbReference type="PANTHER" id="PTHR24366:SF153">
    <property type="entry name" value="ELRR (EXTRACELLULAR LEUCINE-RICH REPEAT) ONLY"/>
    <property type="match status" value="1"/>
</dbReference>
<accession>A0A0X3PJW1</accession>
<evidence type="ECO:0000256" key="3">
    <source>
        <dbReference type="SAM" id="MobiDB-lite"/>
    </source>
</evidence>
<keyword evidence="4" id="KW-0472">Membrane</keyword>
<dbReference type="EMBL" id="GEEE01015709">
    <property type="protein sequence ID" value="JAP47516.1"/>
    <property type="molecule type" value="Transcribed_RNA"/>
</dbReference>
<keyword evidence="4" id="KW-0812">Transmembrane</keyword>
<dbReference type="PROSITE" id="PS51450">
    <property type="entry name" value="LRR"/>
    <property type="match status" value="1"/>
</dbReference>
<protein>
    <submittedName>
        <fullName evidence="6">Insulin-like growth factor-binding protein complex acid labile subunit</fullName>
    </submittedName>
</protein>
<feature type="region of interest" description="Disordered" evidence="3">
    <location>
        <begin position="452"/>
        <end position="509"/>
    </location>
</feature>
<reference evidence="6" key="1">
    <citation type="submission" date="2016-01" db="EMBL/GenBank/DDBJ databases">
        <title>Reference transcriptome for the parasite Schistocephalus solidus: insights into the molecular evolution of parasitism.</title>
        <authorList>
            <person name="Hebert F.O."/>
            <person name="Grambauer S."/>
            <person name="Barber I."/>
            <person name="Landry C.R."/>
            <person name="Aubin-Horth N."/>
        </authorList>
    </citation>
    <scope>NUCLEOTIDE SEQUENCE</scope>
</reference>
<feature type="chain" id="PRO_5007051150" evidence="5">
    <location>
        <begin position="19"/>
        <end position="711"/>
    </location>
</feature>
<feature type="signal peptide" evidence="5">
    <location>
        <begin position="1"/>
        <end position="18"/>
    </location>
</feature>
<dbReference type="SUPFAM" id="SSF52058">
    <property type="entry name" value="L domain-like"/>
    <property type="match status" value="1"/>
</dbReference>
<dbReference type="AlphaFoldDB" id="A0A0X3PJW1"/>
<dbReference type="InterPro" id="IPR003591">
    <property type="entry name" value="Leu-rich_rpt_typical-subtyp"/>
</dbReference>
<name>A0A0X3PJW1_SCHSO</name>
<keyword evidence="2" id="KW-0677">Repeat</keyword>
<keyword evidence="5" id="KW-0732">Signal</keyword>
<dbReference type="SMART" id="SM00369">
    <property type="entry name" value="LRR_TYP"/>
    <property type="match status" value="3"/>
</dbReference>
<dbReference type="Gene3D" id="3.80.10.10">
    <property type="entry name" value="Ribonuclease Inhibitor"/>
    <property type="match status" value="1"/>
</dbReference>
<feature type="transmembrane region" description="Helical" evidence="4">
    <location>
        <begin position="335"/>
        <end position="357"/>
    </location>
</feature>
<dbReference type="InterPro" id="IPR032675">
    <property type="entry name" value="LRR_dom_sf"/>
</dbReference>